<accession>A0AAV5C552</accession>
<reference evidence="3" key="1">
    <citation type="journal article" date="2018" name="DNA Res.">
        <title>Multiple hybrid de novo genome assembly of finger millet, an orphan allotetraploid crop.</title>
        <authorList>
            <person name="Hatakeyama M."/>
            <person name="Aluri S."/>
            <person name="Balachadran M.T."/>
            <person name="Sivarajan S.R."/>
            <person name="Patrignani A."/>
            <person name="Gruter S."/>
            <person name="Poveda L."/>
            <person name="Shimizu-Inatsugi R."/>
            <person name="Baeten J."/>
            <person name="Francoijs K.J."/>
            <person name="Nataraja K.N."/>
            <person name="Reddy Y.A.N."/>
            <person name="Phadnis S."/>
            <person name="Ravikumar R.L."/>
            <person name="Schlapbach R."/>
            <person name="Sreeman S.M."/>
            <person name="Shimizu K.K."/>
        </authorList>
    </citation>
    <scope>NUCLEOTIDE SEQUENCE</scope>
</reference>
<comment type="similarity">
    <text evidence="1">Belongs to the nucleobase:cation symporter-2 (NCS2) (TC 2.A.40) family.</text>
</comment>
<dbReference type="PANTHER" id="PTHR11119">
    <property type="entry name" value="XANTHINE-URACIL / VITAMIN C PERMEASE FAMILY MEMBER"/>
    <property type="match status" value="1"/>
</dbReference>
<dbReference type="Proteomes" id="UP001054889">
    <property type="component" value="Unassembled WGS sequence"/>
</dbReference>
<protein>
    <submittedName>
        <fullName evidence="3">Uncharacterized protein</fullName>
    </submittedName>
</protein>
<name>A0AAV5C552_ELECO</name>
<gene>
    <name evidence="3" type="primary">ga09587</name>
    <name evidence="3" type="ORF">PR202_ga09587</name>
</gene>
<dbReference type="EMBL" id="BQKI01000004">
    <property type="protein sequence ID" value="GJM93063.1"/>
    <property type="molecule type" value="Genomic_DNA"/>
</dbReference>
<evidence type="ECO:0000256" key="2">
    <source>
        <dbReference type="SAM" id="Phobius"/>
    </source>
</evidence>
<organism evidence="3 4">
    <name type="scientific">Eleusine coracana subsp. coracana</name>
    <dbReference type="NCBI Taxonomy" id="191504"/>
    <lineage>
        <taxon>Eukaryota</taxon>
        <taxon>Viridiplantae</taxon>
        <taxon>Streptophyta</taxon>
        <taxon>Embryophyta</taxon>
        <taxon>Tracheophyta</taxon>
        <taxon>Spermatophyta</taxon>
        <taxon>Magnoliopsida</taxon>
        <taxon>Liliopsida</taxon>
        <taxon>Poales</taxon>
        <taxon>Poaceae</taxon>
        <taxon>PACMAD clade</taxon>
        <taxon>Chloridoideae</taxon>
        <taxon>Cynodonteae</taxon>
        <taxon>Eleusininae</taxon>
        <taxon>Eleusine</taxon>
    </lineage>
</organism>
<keyword evidence="2" id="KW-0472">Membrane</keyword>
<dbReference type="AlphaFoldDB" id="A0AAV5C552"/>
<evidence type="ECO:0000313" key="4">
    <source>
        <dbReference type="Proteomes" id="UP001054889"/>
    </source>
</evidence>
<sequence>MMHQVGRCVEIGLPMLILFVVLSQYLKNVQIKEIPILEGFSLFHMFCIGMAYAQILYFRWVPISTAVQVTQINCRTDRANLISSAPW</sequence>
<feature type="transmembrane region" description="Helical" evidence="2">
    <location>
        <begin position="7"/>
        <end position="27"/>
    </location>
</feature>
<proteinExistence type="inferred from homology"/>
<reference evidence="3" key="2">
    <citation type="submission" date="2021-12" db="EMBL/GenBank/DDBJ databases">
        <title>Resequencing data analysis of finger millet.</title>
        <authorList>
            <person name="Hatakeyama M."/>
            <person name="Aluri S."/>
            <person name="Balachadran M.T."/>
            <person name="Sivarajan S.R."/>
            <person name="Poveda L."/>
            <person name="Shimizu-Inatsugi R."/>
            <person name="Schlapbach R."/>
            <person name="Sreeman S.M."/>
            <person name="Shimizu K.K."/>
        </authorList>
    </citation>
    <scope>NUCLEOTIDE SEQUENCE</scope>
</reference>
<comment type="caution">
    <text evidence="3">The sequence shown here is derived from an EMBL/GenBank/DDBJ whole genome shotgun (WGS) entry which is preliminary data.</text>
</comment>
<evidence type="ECO:0000313" key="3">
    <source>
        <dbReference type="EMBL" id="GJM93063.1"/>
    </source>
</evidence>
<keyword evidence="2" id="KW-1133">Transmembrane helix</keyword>
<evidence type="ECO:0000256" key="1">
    <source>
        <dbReference type="ARBA" id="ARBA00008821"/>
    </source>
</evidence>
<feature type="transmembrane region" description="Helical" evidence="2">
    <location>
        <begin position="39"/>
        <end position="58"/>
    </location>
</feature>
<keyword evidence="4" id="KW-1185">Reference proteome</keyword>
<keyword evidence="2" id="KW-0812">Transmembrane</keyword>